<evidence type="ECO:0000313" key="3">
    <source>
        <dbReference type="Proteomes" id="UP000192582"/>
    </source>
</evidence>
<sequence length="50" mass="5199">MPKPTGHQRRESKATLSSRTNIVQDVPPGPGDASSPPVSPVPNVDLPGLL</sequence>
<gene>
    <name evidence="2" type="ORF">SAMN00790413_03415</name>
</gene>
<feature type="region of interest" description="Disordered" evidence="1">
    <location>
        <begin position="1"/>
        <end position="50"/>
    </location>
</feature>
<feature type="compositionally biased region" description="Polar residues" evidence="1">
    <location>
        <begin position="14"/>
        <end position="23"/>
    </location>
</feature>
<name>A0A1W1UWD9_9DEIO</name>
<feature type="compositionally biased region" description="Low complexity" evidence="1">
    <location>
        <begin position="31"/>
        <end position="50"/>
    </location>
</feature>
<keyword evidence="3" id="KW-1185">Reference proteome</keyword>
<dbReference type="EMBL" id="FWWU01000008">
    <property type="protein sequence ID" value="SMB85468.1"/>
    <property type="molecule type" value="Genomic_DNA"/>
</dbReference>
<dbReference type="Proteomes" id="UP000192582">
    <property type="component" value="Unassembled WGS sequence"/>
</dbReference>
<dbReference type="STRING" id="695939.SAMN00790413_03415"/>
<organism evidence="2 3">
    <name type="scientific">Deinococcus hopiensis KR-140</name>
    <dbReference type="NCBI Taxonomy" id="695939"/>
    <lineage>
        <taxon>Bacteria</taxon>
        <taxon>Thermotogati</taxon>
        <taxon>Deinococcota</taxon>
        <taxon>Deinococci</taxon>
        <taxon>Deinococcales</taxon>
        <taxon>Deinococcaceae</taxon>
        <taxon>Deinococcus</taxon>
    </lineage>
</organism>
<accession>A0A1W1UWD9</accession>
<reference evidence="2 3" key="1">
    <citation type="submission" date="2017-04" db="EMBL/GenBank/DDBJ databases">
        <authorList>
            <person name="Afonso C.L."/>
            <person name="Miller P.J."/>
            <person name="Scott M.A."/>
            <person name="Spackman E."/>
            <person name="Goraichik I."/>
            <person name="Dimitrov K.M."/>
            <person name="Suarez D.L."/>
            <person name="Swayne D.E."/>
        </authorList>
    </citation>
    <scope>NUCLEOTIDE SEQUENCE [LARGE SCALE GENOMIC DNA]</scope>
    <source>
        <strain evidence="2 3">KR-140</strain>
    </source>
</reference>
<dbReference type="AlphaFoldDB" id="A0A1W1UWD9"/>
<proteinExistence type="predicted"/>
<evidence type="ECO:0000313" key="2">
    <source>
        <dbReference type="EMBL" id="SMB85468.1"/>
    </source>
</evidence>
<protein>
    <submittedName>
        <fullName evidence="2">Uncharacterized protein</fullName>
    </submittedName>
</protein>
<evidence type="ECO:0000256" key="1">
    <source>
        <dbReference type="SAM" id="MobiDB-lite"/>
    </source>
</evidence>